<gene>
    <name evidence="1" type="ORF">AVR91_0221920</name>
</gene>
<proteinExistence type="predicted"/>
<organism evidence="1 2">
    <name type="scientific">Amycolatopsis keratiniphila subsp. keratiniphila</name>
    <dbReference type="NCBI Taxonomy" id="227715"/>
    <lineage>
        <taxon>Bacteria</taxon>
        <taxon>Bacillati</taxon>
        <taxon>Actinomycetota</taxon>
        <taxon>Actinomycetes</taxon>
        <taxon>Pseudonocardiales</taxon>
        <taxon>Pseudonocardiaceae</taxon>
        <taxon>Amycolatopsis</taxon>
        <taxon>Amycolatopsis japonica group</taxon>
    </lineage>
</organism>
<dbReference type="Proteomes" id="UP000076660">
    <property type="component" value="Unassembled WGS sequence"/>
</dbReference>
<comment type="caution">
    <text evidence="1">The sequence shown here is derived from an EMBL/GenBank/DDBJ whole genome shotgun (WGS) entry which is preliminary data.</text>
</comment>
<dbReference type="OrthoDB" id="4551625at2"/>
<sequence length="131" mass="14189">MHTHRSFRNPPALPHAAVVETLERALRDRSFEGEVADTLVGTALNDDDHAFVEHWCVEVGTRAEPGSPLLGLAGLCLGHTARRFGRLGDEAVKLAESLASRAEADPADVDGRAMDGFDDVRSFLGLWPSQD</sequence>
<accession>A0A1W2LS00</accession>
<reference evidence="1 2" key="1">
    <citation type="submission" date="2016-12" db="EMBL/GenBank/DDBJ databases">
        <title>Amycolatopsis keratiniphila subsp. keratiniphila genome sequencing and assembly.</title>
        <authorList>
            <person name="Mayilraj S."/>
            <person name="Kaur N."/>
        </authorList>
    </citation>
    <scope>NUCLEOTIDE SEQUENCE [LARGE SCALE GENOMIC DNA]</scope>
    <source>
        <strain evidence="1 2">DSM 44409</strain>
    </source>
</reference>
<evidence type="ECO:0000313" key="2">
    <source>
        <dbReference type="Proteomes" id="UP000076660"/>
    </source>
</evidence>
<dbReference type="EMBL" id="LQMT02000021">
    <property type="protein sequence ID" value="ONF67415.1"/>
    <property type="molecule type" value="Genomic_DNA"/>
</dbReference>
<protein>
    <submittedName>
        <fullName evidence="1">Uncharacterized protein</fullName>
    </submittedName>
</protein>
<name>A0A1W2LS00_9PSEU</name>
<dbReference type="AlphaFoldDB" id="A0A1W2LS00"/>
<evidence type="ECO:0000313" key="1">
    <source>
        <dbReference type="EMBL" id="ONF67415.1"/>
    </source>
</evidence>